<dbReference type="PIRSF" id="PIRSF500175">
    <property type="entry name" value="Glu_ADT_D"/>
    <property type="match status" value="1"/>
</dbReference>
<dbReference type="Pfam" id="PF18195">
    <property type="entry name" value="GatD_N"/>
    <property type="match status" value="1"/>
</dbReference>
<keyword evidence="11" id="KW-0808">Transferase</keyword>
<sequence length="448" mass="49799">MEDSGYSPRVRELLESNSVKVFDLVSVQLKDGINLRGIILPRPSTGERDALVLKLENGYNVGILVDRIKEIRLEEEAHVKQEQILESTRKTLAKAKVHFIGTGGTIASRVDYATGAVYPYFTAEELYSMIPELEEIALIESETIFNIFSEDMTPSQWSQIARKIKQVFEQNAPAGVVVAHGTDTMHYSASAIAFAVQKAPGPIVFTGAQRSSDRPSSDASLNVIGATITAVDAPFAESVIVMHGSVNDDKLLVHRGVRARKMHTSRRDAFISINELPLASVDPYSKKLSLLTKEYKQKSNDLEVYPEFSEKVALVKFYPGMDPSIFEFYRDKGYHGLVIEGTGLGHVNSKLISVLGGLVKDGMVVVMASQCLWGSINMNVYRTGVELLRAGVLPAGNMLPETSYVKLSWVFGQTTEVEEAVKLFKKNIAFETSERNEYKFYPGAWWWQ</sequence>
<dbReference type="SMART" id="SM00870">
    <property type="entry name" value="Asparaginase"/>
    <property type="match status" value="1"/>
</dbReference>
<dbReference type="InterPro" id="IPR006033">
    <property type="entry name" value="AsnA_fam"/>
</dbReference>
<dbReference type="PANTHER" id="PTHR11707">
    <property type="entry name" value="L-ASPARAGINASE"/>
    <property type="match status" value="1"/>
</dbReference>
<comment type="function">
    <text evidence="5 7">Allows the formation of correctly charged Gln-tRNA(Gln) through the transamidation of misacylated Glu-tRNA(Gln) in organisms which lack glutaminyl-tRNA synthetase. The reaction takes place in the presence of glutamine and ATP through an activated gamma-phospho-Glu-tRNA(Gln). The GatDE system is specific for glutamate and does not act on aspartate.</text>
</comment>
<accession>A0A0F7FIK7</accession>
<dbReference type="GO" id="GO:0016740">
    <property type="term" value="F:transferase activity"/>
    <property type="evidence" value="ECO:0007669"/>
    <property type="project" value="UniProtKB-KW"/>
</dbReference>
<dbReference type="PATRIC" id="fig|1550241.5.peg.1687"/>
<feature type="active site" evidence="5">
    <location>
        <position position="183"/>
    </location>
</feature>
<dbReference type="InterPro" id="IPR037152">
    <property type="entry name" value="L-asparaginase_N_sf"/>
</dbReference>
<dbReference type="EMBL" id="CP009961">
    <property type="protein sequence ID" value="AKG39205.1"/>
    <property type="molecule type" value="Genomic_DNA"/>
</dbReference>
<evidence type="ECO:0000256" key="7">
    <source>
        <dbReference type="RuleBase" id="RU004457"/>
    </source>
</evidence>
<dbReference type="InterPro" id="IPR040918">
    <property type="entry name" value="GatD_N"/>
</dbReference>
<dbReference type="NCBIfam" id="TIGR00519">
    <property type="entry name" value="asnASE_I"/>
    <property type="match status" value="1"/>
</dbReference>
<dbReference type="SUPFAM" id="SSF141300">
    <property type="entry name" value="GatD N-terminal domain-like"/>
    <property type="match status" value="1"/>
</dbReference>
<dbReference type="EC" id="6.3.5.-" evidence="5 7"/>
<dbReference type="Gene3D" id="3.40.50.40">
    <property type="match status" value="1"/>
</dbReference>
<feature type="active site" evidence="5">
    <location>
        <position position="261"/>
    </location>
</feature>
<evidence type="ECO:0000256" key="4">
    <source>
        <dbReference type="ARBA" id="ARBA00022917"/>
    </source>
</evidence>
<dbReference type="GeneID" id="25402195"/>
<evidence type="ECO:0000259" key="10">
    <source>
        <dbReference type="Pfam" id="PF18195"/>
    </source>
</evidence>
<dbReference type="NCBIfam" id="TIGR02153">
    <property type="entry name" value="gatD_arch"/>
    <property type="match status" value="1"/>
</dbReference>
<evidence type="ECO:0000256" key="6">
    <source>
        <dbReference type="PROSITE-ProRule" id="PRU10100"/>
    </source>
</evidence>
<dbReference type="Pfam" id="PF00710">
    <property type="entry name" value="Asparaginase"/>
    <property type="match status" value="1"/>
</dbReference>
<feature type="domain" description="GatD N-terminal" evidence="10">
    <location>
        <begin position="20"/>
        <end position="73"/>
    </location>
</feature>
<proteinExistence type="inferred from homology"/>
<dbReference type="GO" id="GO:0006450">
    <property type="term" value="P:regulation of translational fidelity"/>
    <property type="evidence" value="ECO:0007669"/>
    <property type="project" value="InterPro"/>
</dbReference>
<dbReference type="Gene3D" id="2.30.30.520">
    <property type="match status" value="1"/>
</dbReference>
<feature type="active site" evidence="5 6">
    <location>
        <position position="182"/>
    </location>
</feature>
<dbReference type="InterPro" id="IPR027473">
    <property type="entry name" value="L-asparaginase_C"/>
</dbReference>
<keyword evidence="3 5" id="KW-0067">ATP-binding</keyword>
<dbReference type="InterPro" id="IPR040919">
    <property type="entry name" value="Asparaginase_C"/>
</dbReference>
<feature type="domain" description="Asparaginase/glutaminase C-terminal" evidence="9">
    <location>
        <begin position="311"/>
        <end position="424"/>
    </location>
</feature>
<dbReference type="GO" id="GO:0006520">
    <property type="term" value="P:amino acid metabolic process"/>
    <property type="evidence" value="ECO:0007669"/>
    <property type="project" value="InterPro"/>
</dbReference>
<evidence type="ECO:0000313" key="11">
    <source>
        <dbReference type="EMBL" id="AKG39205.1"/>
    </source>
</evidence>
<dbReference type="SFLD" id="SFLDS00057">
    <property type="entry name" value="Glutaminase/Asparaginase"/>
    <property type="match status" value="1"/>
</dbReference>
<dbReference type="CDD" id="cd08962">
    <property type="entry name" value="GatD"/>
    <property type="match status" value="1"/>
</dbReference>
<dbReference type="Gene3D" id="3.40.50.1170">
    <property type="entry name" value="L-asparaginase, N-terminal domain"/>
    <property type="match status" value="1"/>
</dbReference>
<comment type="catalytic activity">
    <reaction evidence="5 7">
        <text>L-glutamyl-tRNA(Gln) + L-glutamine + ATP + H2O = L-glutaminyl-tRNA(Gln) + L-glutamate + ADP + phosphate + H(+)</text>
        <dbReference type="Rhea" id="RHEA:17521"/>
        <dbReference type="Rhea" id="RHEA-COMP:9681"/>
        <dbReference type="Rhea" id="RHEA-COMP:9684"/>
        <dbReference type="ChEBI" id="CHEBI:15377"/>
        <dbReference type="ChEBI" id="CHEBI:15378"/>
        <dbReference type="ChEBI" id="CHEBI:29985"/>
        <dbReference type="ChEBI" id="CHEBI:30616"/>
        <dbReference type="ChEBI" id="CHEBI:43474"/>
        <dbReference type="ChEBI" id="CHEBI:58359"/>
        <dbReference type="ChEBI" id="CHEBI:78520"/>
        <dbReference type="ChEBI" id="CHEBI:78521"/>
        <dbReference type="ChEBI" id="CHEBI:456216"/>
    </reaction>
</comment>
<dbReference type="GO" id="GO:0050567">
    <property type="term" value="F:glutaminyl-tRNA synthase (glutamine-hydrolyzing) activity"/>
    <property type="evidence" value="ECO:0007669"/>
    <property type="project" value="UniProtKB-UniRule"/>
</dbReference>
<dbReference type="InterPro" id="IPR027474">
    <property type="entry name" value="L-asparaginase_N"/>
</dbReference>
<dbReference type="InterPro" id="IPR027475">
    <property type="entry name" value="Asparaginase/glutaminase_AS2"/>
</dbReference>
<dbReference type="RefSeq" id="WP_052884768.1">
    <property type="nucleotide sequence ID" value="NZ_CP009961.1"/>
</dbReference>
<evidence type="ECO:0000259" key="9">
    <source>
        <dbReference type="Pfam" id="PF17763"/>
    </source>
</evidence>
<dbReference type="GO" id="GO:0004067">
    <property type="term" value="F:asparaginase activity"/>
    <property type="evidence" value="ECO:0007669"/>
    <property type="project" value="UniProtKB-UniRule"/>
</dbReference>
<reference evidence="11 12" key="1">
    <citation type="journal article" date="2015" name="Stand. Genomic Sci.">
        <title>Complete genome sequence of and proposal of Thermofilum uzonense sp. nov. a novel hyperthermophilic crenarchaeon and emended description of the genus Thermofilum.</title>
        <authorList>
            <person name="Toshchakov S.V."/>
            <person name="Korzhenkov A.A."/>
            <person name="Samarov N.I."/>
            <person name="Mazunin I.O."/>
            <person name="Mozhey O.I."/>
            <person name="Shmyr I.S."/>
            <person name="Derbikova K.S."/>
            <person name="Taranov E.A."/>
            <person name="Dominova I.N."/>
            <person name="Bonch-Osmolovskaya E.A."/>
            <person name="Patrushev M.V."/>
            <person name="Podosokorskaya O.A."/>
            <person name="Kublanov I.V."/>
        </authorList>
    </citation>
    <scope>NUCLEOTIDE SEQUENCE [LARGE SCALE GENOMIC DNA]</scope>
    <source>
        <strain evidence="11 12">1807-2</strain>
    </source>
</reference>
<dbReference type="PROSITE" id="PS51732">
    <property type="entry name" value="ASN_GLN_ASE_3"/>
    <property type="match status" value="1"/>
</dbReference>
<evidence type="ECO:0000259" key="8">
    <source>
        <dbReference type="Pfam" id="PF00710"/>
    </source>
</evidence>
<dbReference type="HAMAP" id="MF_00586">
    <property type="entry name" value="GatD"/>
    <property type="match status" value="1"/>
</dbReference>
<keyword evidence="2 5" id="KW-0547">Nucleotide-binding</keyword>
<evidence type="ECO:0000256" key="3">
    <source>
        <dbReference type="ARBA" id="ARBA00022840"/>
    </source>
</evidence>
<feature type="active site" evidence="5">
    <location>
        <position position="105"/>
    </location>
</feature>
<evidence type="ECO:0000256" key="2">
    <source>
        <dbReference type="ARBA" id="ARBA00022741"/>
    </source>
</evidence>
<dbReference type="NCBIfam" id="NF003217">
    <property type="entry name" value="PRK04183.1"/>
    <property type="match status" value="1"/>
</dbReference>
<comment type="subunit">
    <text evidence="5 7">Heterodimer of GatD and GatE.</text>
</comment>
<comment type="similarity">
    <text evidence="5 7">Belongs to the asparaginase 1 family. GatD subfamily.</text>
</comment>
<dbReference type="PRINTS" id="PR00139">
    <property type="entry name" value="ASNGLNASE"/>
</dbReference>
<dbReference type="KEGG" id="thf:MA03_08150"/>
<dbReference type="InterPro" id="IPR037222">
    <property type="entry name" value="GatD_N_sf"/>
</dbReference>
<dbReference type="PIRSF" id="PIRSF001220">
    <property type="entry name" value="L-ASNase_gatD"/>
    <property type="match status" value="1"/>
</dbReference>
<feature type="domain" description="L-asparaginase N-terminal" evidence="8">
    <location>
        <begin position="96"/>
        <end position="282"/>
    </location>
</feature>
<dbReference type="PROSITE" id="PS00917">
    <property type="entry name" value="ASN_GLN_ASE_2"/>
    <property type="match status" value="1"/>
</dbReference>
<keyword evidence="12" id="KW-1185">Reference proteome</keyword>
<keyword evidence="1 5" id="KW-0436">Ligase</keyword>
<organism evidence="11 12">
    <name type="scientific">Infirmifilum uzonense</name>
    <dbReference type="NCBI Taxonomy" id="1550241"/>
    <lineage>
        <taxon>Archaea</taxon>
        <taxon>Thermoproteota</taxon>
        <taxon>Thermoprotei</taxon>
        <taxon>Thermofilales</taxon>
        <taxon>Thermofilaceae</taxon>
        <taxon>Infirmifilum</taxon>
    </lineage>
</organism>
<dbReference type="OrthoDB" id="371959at2157"/>
<evidence type="ECO:0000256" key="5">
    <source>
        <dbReference type="HAMAP-Rule" id="MF_00586"/>
    </source>
</evidence>
<dbReference type="Proteomes" id="UP000067434">
    <property type="component" value="Chromosome"/>
</dbReference>
<evidence type="ECO:0000256" key="1">
    <source>
        <dbReference type="ARBA" id="ARBA00022598"/>
    </source>
</evidence>
<keyword evidence="4 5" id="KW-0648">Protein biosynthesis</keyword>
<dbReference type="GO" id="GO:0005524">
    <property type="term" value="F:ATP binding"/>
    <property type="evidence" value="ECO:0007669"/>
    <property type="project" value="UniProtKB-KW"/>
</dbReference>
<gene>
    <name evidence="5" type="primary">gatD</name>
    <name evidence="11" type="ORF">MA03_08150</name>
</gene>
<dbReference type="AlphaFoldDB" id="A0A0F7FIK7"/>
<dbReference type="SUPFAM" id="SSF53774">
    <property type="entry name" value="Glutaminase/Asparaginase"/>
    <property type="match status" value="1"/>
</dbReference>
<dbReference type="InterPro" id="IPR011878">
    <property type="entry name" value="GatD"/>
</dbReference>
<dbReference type="PANTHER" id="PTHR11707:SF28">
    <property type="entry name" value="60 KDA LYSOPHOSPHOLIPASE"/>
    <property type="match status" value="1"/>
</dbReference>
<dbReference type="InterPro" id="IPR036152">
    <property type="entry name" value="Asp/glu_Ase-like_sf"/>
</dbReference>
<protein>
    <recommendedName>
        <fullName evidence="5 7">Glutamyl-tRNA(Gln) amidotransferase subunit D</fullName>
        <shortName evidence="5">Glu-ADT subunit D</shortName>
        <ecNumber evidence="5 7">6.3.5.-</ecNumber>
    </recommendedName>
</protein>
<dbReference type="GO" id="GO:0006412">
    <property type="term" value="P:translation"/>
    <property type="evidence" value="ECO:0007669"/>
    <property type="project" value="UniProtKB-UniRule"/>
</dbReference>
<dbReference type="HOGENOM" id="CLU_019134_2_1_2"/>
<dbReference type="STRING" id="1550241.MA03_08150"/>
<evidence type="ECO:0000313" key="12">
    <source>
        <dbReference type="Proteomes" id="UP000067434"/>
    </source>
</evidence>
<dbReference type="InterPro" id="IPR006034">
    <property type="entry name" value="Asparaginase/glutaminase-like"/>
</dbReference>
<name>A0A0F7FIK7_9CREN</name>
<dbReference type="Pfam" id="PF17763">
    <property type="entry name" value="Asparaginase_C"/>
    <property type="match status" value="1"/>
</dbReference>